<organism evidence="2 3">
    <name type="scientific">Friedmanniomyces simplex</name>
    <dbReference type="NCBI Taxonomy" id="329884"/>
    <lineage>
        <taxon>Eukaryota</taxon>
        <taxon>Fungi</taxon>
        <taxon>Dikarya</taxon>
        <taxon>Ascomycota</taxon>
        <taxon>Pezizomycotina</taxon>
        <taxon>Dothideomycetes</taxon>
        <taxon>Dothideomycetidae</taxon>
        <taxon>Mycosphaerellales</taxon>
        <taxon>Teratosphaeriaceae</taxon>
        <taxon>Friedmanniomyces</taxon>
    </lineage>
</organism>
<dbReference type="Proteomes" id="UP000309340">
    <property type="component" value="Unassembled WGS sequence"/>
</dbReference>
<name>A0A4U0Y5S1_9PEZI</name>
<evidence type="ECO:0000256" key="1">
    <source>
        <dbReference type="SAM" id="Phobius"/>
    </source>
</evidence>
<comment type="caution">
    <text evidence="2">The sequence shown here is derived from an EMBL/GenBank/DDBJ whole genome shotgun (WGS) entry which is preliminary data.</text>
</comment>
<keyword evidence="1" id="KW-0812">Transmembrane</keyword>
<sequence>MGILTYLDLTNANRIGLSVHDPLAIFSFACLCLVLVLAIFLLTWTARRSAEDVWNSAHLVRGTNYHDPAYKRQRKSVWSLSSQGSSSGGSGSGSGSVAAPMLPCSASSSSSPSASSPSRMEFSLSLIANAEVLGGGAEREEPELMFSPQAVSGRFLDSQQIIALLSNSTDRLPLHSSVPRLPEPAELPAEMV</sequence>
<keyword evidence="3" id="KW-1185">Reference proteome</keyword>
<dbReference type="OrthoDB" id="10528777at2759"/>
<accession>A0A4U0Y5S1</accession>
<reference evidence="2 3" key="1">
    <citation type="submission" date="2017-03" db="EMBL/GenBank/DDBJ databases">
        <title>Genomes of endolithic fungi from Antarctica.</title>
        <authorList>
            <person name="Coleine C."/>
            <person name="Masonjones S."/>
            <person name="Stajich J.E."/>
        </authorList>
    </citation>
    <scope>NUCLEOTIDE SEQUENCE [LARGE SCALE GENOMIC DNA]</scope>
    <source>
        <strain evidence="2 3">CCFEE 5184</strain>
    </source>
</reference>
<proteinExistence type="predicted"/>
<evidence type="ECO:0000313" key="3">
    <source>
        <dbReference type="Proteomes" id="UP000309340"/>
    </source>
</evidence>
<keyword evidence="1" id="KW-1133">Transmembrane helix</keyword>
<gene>
    <name evidence="2" type="ORF">B0A55_00403</name>
</gene>
<protein>
    <submittedName>
        <fullName evidence="2">Uncharacterized protein</fullName>
    </submittedName>
</protein>
<keyword evidence="1" id="KW-0472">Membrane</keyword>
<feature type="transmembrane region" description="Helical" evidence="1">
    <location>
        <begin position="23"/>
        <end position="44"/>
    </location>
</feature>
<evidence type="ECO:0000313" key="2">
    <source>
        <dbReference type="EMBL" id="TKA83593.1"/>
    </source>
</evidence>
<dbReference type="EMBL" id="NAJQ01000006">
    <property type="protein sequence ID" value="TKA83593.1"/>
    <property type="molecule type" value="Genomic_DNA"/>
</dbReference>
<dbReference type="AlphaFoldDB" id="A0A4U0Y5S1"/>